<dbReference type="SUPFAM" id="SSF52499">
    <property type="entry name" value="Isochorismatase-like hydrolases"/>
    <property type="match status" value="1"/>
</dbReference>
<feature type="domain" description="Isochorismatase-like" evidence="3">
    <location>
        <begin position="5"/>
        <end position="145"/>
    </location>
</feature>
<dbReference type="AlphaFoldDB" id="A0A7X0SCR5"/>
<reference evidence="4 5" key="1">
    <citation type="submission" date="2020-08" db="EMBL/GenBank/DDBJ databases">
        <title>Clostridia isolated from Swiss meat.</title>
        <authorList>
            <person name="Wambui J."/>
            <person name="Stevens M.J.A."/>
            <person name="Stephan R."/>
        </authorList>
    </citation>
    <scope>NUCLEOTIDE SEQUENCE [LARGE SCALE GENOMIC DNA]</scope>
    <source>
        <strain evidence="4 5">CM001</strain>
    </source>
</reference>
<evidence type="ECO:0000256" key="1">
    <source>
        <dbReference type="ARBA" id="ARBA00006336"/>
    </source>
</evidence>
<dbReference type="PANTHER" id="PTHR43540">
    <property type="entry name" value="PEROXYUREIDOACRYLATE/UREIDOACRYLATE AMIDOHYDROLASE-RELATED"/>
    <property type="match status" value="1"/>
</dbReference>
<sequence>MKKGLLIIDVQNDYFEGGKMELQNSNEALDNIIKLKESFKQEKLPIFYIQHIKKNSSADFFKEGTRGAEIHSRLLPIGSNEYIIQKEFPNSFLSTTLQDKLEEESVEQLVICGMMTYMCVDSTTRKAKELNFSPILIHDGCATKDLLILGNTISAKTVHLSFVSALTNFAEVKSTREYLQS</sequence>
<evidence type="ECO:0000313" key="4">
    <source>
        <dbReference type="EMBL" id="MBB6715265.1"/>
    </source>
</evidence>
<comment type="caution">
    <text evidence="4">The sequence shown here is derived from an EMBL/GenBank/DDBJ whole genome shotgun (WGS) entry which is preliminary data.</text>
</comment>
<dbReference type="CDD" id="cd01014">
    <property type="entry name" value="nicotinamidase_related"/>
    <property type="match status" value="1"/>
</dbReference>
<dbReference type="InterPro" id="IPR050272">
    <property type="entry name" value="Isochorismatase-like_hydrls"/>
</dbReference>
<keyword evidence="2 4" id="KW-0378">Hydrolase</keyword>
<evidence type="ECO:0000259" key="3">
    <source>
        <dbReference type="Pfam" id="PF00857"/>
    </source>
</evidence>
<proteinExistence type="inferred from homology"/>
<dbReference type="RefSeq" id="WP_185164592.1">
    <property type="nucleotide sequence ID" value="NZ_JACKWY010000005.1"/>
</dbReference>
<accession>A0A7X0SCR5</accession>
<protein>
    <submittedName>
        <fullName evidence="4">Cysteine hydrolase</fullName>
    </submittedName>
</protein>
<gene>
    <name evidence="4" type="ORF">H7E68_11045</name>
</gene>
<organism evidence="4 5">
    <name type="scientific">Clostridium gasigenes</name>
    <dbReference type="NCBI Taxonomy" id="94869"/>
    <lineage>
        <taxon>Bacteria</taxon>
        <taxon>Bacillati</taxon>
        <taxon>Bacillota</taxon>
        <taxon>Clostridia</taxon>
        <taxon>Eubacteriales</taxon>
        <taxon>Clostridiaceae</taxon>
        <taxon>Clostridium</taxon>
    </lineage>
</organism>
<dbReference type="GO" id="GO:0016787">
    <property type="term" value="F:hydrolase activity"/>
    <property type="evidence" value="ECO:0007669"/>
    <property type="project" value="UniProtKB-KW"/>
</dbReference>
<dbReference type="InterPro" id="IPR036380">
    <property type="entry name" value="Isochorismatase-like_sf"/>
</dbReference>
<evidence type="ECO:0000313" key="5">
    <source>
        <dbReference type="Proteomes" id="UP000585258"/>
    </source>
</evidence>
<dbReference type="PANTHER" id="PTHR43540:SF1">
    <property type="entry name" value="ISOCHORISMATASE HYDROLASE"/>
    <property type="match status" value="1"/>
</dbReference>
<dbReference type="Pfam" id="PF00857">
    <property type="entry name" value="Isochorismatase"/>
    <property type="match status" value="1"/>
</dbReference>
<dbReference type="EMBL" id="JACKWY010000005">
    <property type="protein sequence ID" value="MBB6715265.1"/>
    <property type="molecule type" value="Genomic_DNA"/>
</dbReference>
<evidence type="ECO:0000256" key="2">
    <source>
        <dbReference type="ARBA" id="ARBA00022801"/>
    </source>
</evidence>
<dbReference type="InterPro" id="IPR000868">
    <property type="entry name" value="Isochorismatase-like_dom"/>
</dbReference>
<name>A0A7X0SCR5_9CLOT</name>
<dbReference type="Gene3D" id="3.40.50.850">
    <property type="entry name" value="Isochorismatase-like"/>
    <property type="match status" value="1"/>
</dbReference>
<dbReference type="Proteomes" id="UP000585258">
    <property type="component" value="Unassembled WGS sequence"/>
</dbReference>
<comment type="similarity">
    <text evidence="1">Belongs to the isochorismatase family.</text>
</comment>